<evidence type="ECO:0000313" key="2">
    <source>
        <dbReference type="Proteomes" id="UP000193498"/>
    </source>
</evidence>
<gene>
    <name evidence="1" type="ORF">K493DRAFT_391287</name>
</gene>
<reference evidence="1 2" key="1">
    <citation type="submission" date="2016-07" db="EMBL/GenBank/DDBJ databases">
        <title>Pervasive Adenine N6-methylation of Active Genes in Fungi.</title>
        <authorList>
            <consortium name="DOE Joint Genome Institute"/>
            <person name="Mondo S.J."/>
            <person name="Dannebaum R.O."/>
            <person name="Kuo R.C."/>
            <person name="Labutti K."/>
            <person name="Haridas S."/>
            <person name="Kuo A."/>
            <person name="Salamov A."/>
            <person name="Ahrendt S.R."/>
            <person name="Lipzen A."/>
            <person name="Sullivan W."/>
            <person name="Andreopoulos W.B."/>
            <person name="Clum A."/>
            <person name="Lindquist E."/>
            <person name="Daum C."/>
            <person name="Ramamoorthy G.K."/>
            <person name="Gryganskyi A."/>
            <person name="Culley D."/>
            <person name="Magnuson J.K."/>
            <person name="James T.Y."/>
            <person name="O'Malley M.A."/>
            <person name="Stajich J.E."/>
            <person name="Spatafora J.W."/>
            <person name="Visel A."/>
            <person name="Grigoriev I.V."/>
        </authorList>
    </citation>
    <scope>NUCLEOTIDE SEQUENCE [LARGE SCALE GENOMIC DNA]</scope>
    <source>
        <strain evidence="1 2">CBS 931.73</strain>
    </source>
</reference>
<keyword evidence="2" id="KW-1185">Reference proteome</keyword>
<organism evidence="1 2">
    <name type="scientific">Basidiobolus meristosporus CBS 931.73</name>
    <dbReference type="NCBI Taxonomy" id="1314790"/>
    <lineage>
        <taxon>Eukaryota</taxon>
        <taxon>Fungi</taxon>
        <taxon>Fungi incertae sedis</taxon>
        <taxon>Zoopagomycota</taxon>
        <taxon>Entomophthoromycotina</taxon>
        <taxon>Basidiobolomycetes</taxon>
        <taxon>Basidiobolales</taxon>
        <taxon>Basidiobolaceae</taxon>
        <taxon>Basidiobolus</taxon>
    </lineage>
</organism>
<dbReference type="Proteomes" id="UP000193498">
    <property type="component" value="Unassembled WGS sequence"/>
</dbReference>
<protein>
    <submittedName>
        <fullName evidence="1">Uncharacterized protein</fullName>
    </submittedName>
</protein>
<comment type="caution">
    <text evidence="1">The sequence shown here is derived from an EMBL/GenBank/DDBJ whole genome shotgun (WGS) entry which is preliminary data.</text>
</comment>
<dbReference type="AlphaFoldDB" id="A0A1Y1YRF6"/>
<dbReference type="EMBL" id="MCFE01000080">
    <property type="protein sequence ID" value="ORY00621.1"/>
    <property type="molecule type" value="Genomic_DNA"/>
</dbReference>
<sequence length="309" mass="35803">MAACNQPNEHNVHYPHSLQSLTMSSTAVLSIAPIHEFPHVADLDAHQDLSKPLDSQPTSLPDPSAKIAEYVRTVQFPGKAEFREILADRQRTNDLYQYILETRKTLDHLTKECEDARTQCISELPESWTVRISPYFEDAHQMAIQRFHAPQSSYFLPSHDEQILALVRQWNVFPESIFAFPHGRERILAWIKTTYELERAAVRNKILGLRMSTRKNRKLNGKKLSQELLRSTRLPVTLQSIQKAVLLRHLAKMSGAWDGIRAPDTTQRQQQFWLDYLQELHTLRAMARHKAEARLSKVLKEDQRNHGPY</sequence>
<name>A0A1Y1YRF6_9FUNG</name>
<proteinExistence type="predicted"/>
<accession>A0A1Y1YRF6</accession>
<dbReference type="InParanoid" id="A0A1Y1YRF6"/>
<evidence type="ECO:0000313" key="1">
    <source>
        <dbReference type="EMBL" id="ORY00621.1"/>
    </source>
</evidence>